<evidence type="ECO:0000256" key="8">
    <source>
        <dbReference type="ARBA" id="ARBA00023224"/>
    </source>
</evidence>
<keyword evidence="6 10" id="KW-0472">Membrane</keyword>
<proteinExistence type="inferred from homology"/>
<feature type="domain" description="G-protein coupled receptors family 1 profile" evidence="11">
    <location>
        <begin position="1"/>
        <end position="225"/>
    </location>
</feature>
<feature type="transmembrane region" description="Helical" evidence="10">
    <location>
        <begin position="66"/>
        <end position="88"/>
    </location>
</feature>
<evidence type="ECO:0000256" key="10">
    <source>
        <dbReference type="SAM" id="Phobius"/>
    </source>
</evidence>
<reference evidence="12 13" key="1">
    <citation type="submission" date="2022-05" db="EMBL/GenBank/DDBJ databases">
        <authorList>
            <consortium name="Genoscope - CEA"/>
            <person name="William W."/>
        </authorList>
    </citation>
    <scope>NUCLEOTIDE SEQUENCE [LARGE SCALE GENOMIC DNA]</scope>
</reference>
<keyword evidence="3 9" id="KW-0812">Transmembrane</keyword>
<evidence type="ECO:0000256" key="9">
    <source>
        <dbReference type="RuleBase" id="RU000688"/>
    </source>
</evidence>
<dbReference type="EMBL" id="CALNXK010000015">
    <property type="protein sequence ID" value="CAH3047083.1"/>
    <property type="molecule type" value="Genomic_DNA"/>
</dbReference>
<protein>
    <recommendedName>
        <fullName evidence="11">G-protein coupled receptors family 1 profile domain-containing protein</fullName>
    </recommendedName>
</protein>
<evidence type="ECO:0000259" key="11">
    <source>
        <dbReference type="PROSITE" id="PS50262"/>
    </source>
</evidence>
<keyword evidence="2" id="KW-1003">Cell membrane</keyword>
<dbReference type="PROSITE" id="PS50262">
    <property type="entry name" value="G_PROTEIN_RECEP_F1_2"/>
    <property type="match status" value="1"/>
</dbReference>
<dbReference type="PANTHER" id="PTHR24249:SF372">
    <property type="entry name" value="G-PROTEIN COUPLED RECEPTORS FAMILY 1 PROFILE DOMAIN-CONTAINING PROTEIN"/>
    <property type="match status" value="1"/>
</dbReference>
<gene>
    <name evidence="12" type="ORF">PLOB_00010059</name>
</gene>
<dbReference type="PANTHER" id="PTHR24249">
    <property type="entry name" value="HISTAMINE RECEPTOR-RELATED G-PROTEIN COUPLED RECEPTOR"/>
    <property type="match status" value="1"/>
</dbReference>
<keyword evidence="7 9" id="KW-0675">Receptor</keyword>
<dbReference type="Gene3D" id="1.20.1070.10">
    <property type="entry name" value="Rhodopsin 7-helix transmembrane proteins"/>
    <property type="match status" value="1"/>
</dbReference>
<keyword evidence="13" id="KW-1185">Reference proteome</keyword>
<feature type="transmembrane region" description="Helical" evidence="10">
    <location>
        <begin position="33"/>
        <end position="54"/>
    </location>
</feature>
<feature type="transmembrane region" description="Helical" evidence="10">
    <location>
        <begin position="167"/>
        <end position="187"/>
    </location>
</feature>
<evidence type="ECO:0000256" key="4">
    <source>
        <dbReference type="ARBA" id="ARBA00022989"/>
    </source>
</evidence>
<evidence type="ECO:0000256" key="7">
    <source>
        <dbReference type="ARBA" id="ARBA00023170"/>
    </source>
</evidence>
<keyword evidence="5 9" id="KW-0297">G-protein coupled receptor</keyword>
<sequence length="267" mass="30851">MGLVGIPLVVACSSTFASPVCLSANLFSTFNSVSSVLHILVMTFDRYIFIMWALRYREIFNRRRVVAILSAAWLISLTPLVRLSWTAGKLRVETAKEDVKLRMKEKELIFFTFNAAVFFFVPLIAMIVLDTRMLLLLRNQCQRIARENLPAESIKHETKMQKRQTKAVITCVLLLSLYVAFWLPSFIVEFLQHYATNDEYGQSHGVIILITYLRFCPALFNPIAYTLRKPDLKRAARKVVYKTFPNWKTQFVENRTEQIPLASRSDV</sequence>
<dbReference type="CDD" id="cd00637">
    <property type="entry name" value="7tm_classA_rhodopsin-like"/>
    <property type="match status" value="1"/>
</dbReference>
<feature type="transmembrane region" description="Helical" evidence="10">
    <location>
        <begin position="108"/>
        <end position="129"/>
    </location>
</feature>
<evidence type="ECO:0000256" key="3">
    <source>
        <dbReference type="ARBA" id="ARBA00022692"/>
    </source>
</evidence>
<organism evidence="12 13">
    <name type="scientific">Porites lobata</name>
    <dbReference type="NCBI Taxonomy" id="104759"/>
    <lineage>
        <taxon>Eukaryota</taxon>
        <taxon>Metazoa</taxon>
        <taxon>Cnidaria</taxon>
        <taxon>Anthozoa</taxon>
        <taxon>Hexacorallia</taxon>
        <taxon>Scleractinia</taxon>
        <taxon>Fungiina</taxon>
        <taxon>Poritidae</taxon>
        <taxon>Porites</taxon>
    </lineage>
</organism>
<keyword evidence="8 9" id="KW-0807">Transducer</keyword>
<dbReference type="SUPFAM" id="SSF81321">
    <property type="entry name" value="Family A G protein-coupled receptor-like"/>
    <property type="match status" value="1"/>
</dbReference>
<dbReference type="Proteomes" id="UP001159405">
    <property type="component" value="Unassembled WGS sequence"/>
</dbReference>
<accession>A0ABN8NEP8</accession>
<dbReference type="InterPro" id="IPR000276">
    <property type="entry name" value="GPCR_Rhodpsn"/>
</dbReference>
<dbReference type="PRINTS" id="PR00237">
    <property type="entry name" value="GPCRRHODOPSN"/>
</dbReference>
<evidence type="ECO:0000256" key="5">
    <source>
        <dbReference type="ARBA" id="ARBA00023040"/>
    </source>
</evidence>
<evidence type="ECO:0000256" key="6">
    <source>
        <dbReference type="ARBA" id="ARBA00023136"/>
    </source>
</evidence>
<feature type="transmembrane region" description="Helical" evidence="10">
    <location>
        <begin position="207"/>
        <end position="227"/>
    </location>
</feature>
<dbReference type="InterPro" id="IPR017452">
    <property type="entry name" value="GPCR_Rhodpsn_7TM"/>
</dbReference>
<evidence type="ECO:0000313" key="12">
    <source>
        <dbReference type="EMBL" id="CAH3047083.1"/>
    </source>
</evidence>
<evidence type="ECO:0000256" key="2">
    <source>
        <dbReference type="ARBA" id="ARBA00022475"/>
    </source>
</evidence>
<evidence type="ECO:0000256" key="1">
    <source>
        <dbReference type="ARBA" id="ARBA00004651"/>
    </source>
</evidence>
<dbReference type="PROSITE" id="PS00237">
    <property type="entry name" value="G_PROTEIN_RECEP_F1_1"/>
    <property type="match status" value="1"/>
</dbReference>
<dbReference type="InterPro" id="IPR050569">
    <property type="entry name" value="TAAR"/>
</dbReference>
<name>A0ABN8NEP8_9CNID</name>
<evidence type="ECO:0000313" key="13">
    <source>
        <dbReference type="Proteomes" id="UP001159405"/>
    </source>
</evidence>
<comment type="subcellular location">
    <subcellularLocation>
        <location evidence="1">Cell membrane</location>
        <topology evidence="1">Multi-pass membrane protein</topology>
    </subcellularLocation>
</comment>
<comment type="caution">
    <text evidence="12">The sequence shown here is derived from an EMBL/GenBank/DDBJ whole genome shotgun (WGS) entry which is preliminary data.</text>
</comment>
<keyword evidence="4 10" id="KW-1133">Transmembrane helix</keyword>
<dbReference type="Pfam" id="PF00001">
    <property type="entry name" value="7tm_1"/>
    <property type="match status" value="1"/>
</dbReference>
<comment type="similarity">
    <text evidence="9">Belongs to the G-protein coupled receptor 1 family.</text>
</comment>